<sequence length="496" mass="52575">MEPVPENLKYWDSEPAGSHADMAGHAAVAAMMDAGLYGESVDWMASVRTFSDSSPAYACPFGGPNKFPLAVAARIGATPATAIYDVIGGQSPQTLVAEAAQALMSGEVRVAVIAGGEALANMRAAQRSGTTLDWSEEHEGDWTDRGPFQGAMIVSQTELAHGLIDAMSYYGFIETARRLRAGRSVGVHRRYMAELIAPMSEVASRNPFAMFKEVFTADDIATPSAANRNLISPYLKNMVAKDGINQGAAVVMTTIGTARELGVPENKWVYLRGHAQAQENLMLDRADISRSVAMDIVIAEALKAADASTSDIDHADIYSCFPCVVDQAATQLDRKGKPMTLTGGLPFFGGPGNNYTLHGICEVVAACRRAPGSLGLAHGNGGWMSKQAVGLYSTVWKDGDVFADTTAIAAQVAAQSSPGHTDRPSGPATMESYIVQHKRGEPVDATLIGQLEDGTRFYAKLQDMDAAKLTALAAGELDGARLKVETAMPANKAWLA</sequence>
<dbReference type="InterPro" id="IPR040771">
    <property type="entry name" value="TLP1_add_C"/>
</dbReference>
<dbReference type="Proteomes" id="UP000600865">
    <property type="component" value="Unassembled WGS sequence"/>
</dbReference>
<accession>A0A918NJG4</accession>
<dbReference type="EMBL" id="BMYV01000003">
    <property type="protein sequence ID" value="GGX75115.1"/>
    <property type="molecule type" value="Genomic_DNA"/>
</dbReference>
<evidence type="ECO:0000256" key="3">
    <source>
        <dbReference type="ARBA" id="ARBA00023315"/>
    </source>
</evidence>
<dbReference type="Gene3D" id="3.40.47.10">
    <property type="match status" value="1"/>
</dbReference>
<dbReference type="GO" id="GO:0016746">
    <property type="term" value="F:acyltransferase activity"/>
    <property type="evidence" value="ECO:0007669"/>
    <property type="project" value="UniProtKB-KW"/>
</dbReference>
<dbReference type="SUPFAM" id="SSF53901">
    <property type="entry name" value="Thiolase-like"/>
    <property type="match status" value="2"/>
</dbReference>
<organism evidence="5 6">
    <name type="scientific">Litorimonas cladophorae</name>
    <dbReference type="NCBI Taxonomy" id="1220491"/>
    <lineage>
        <taxon>Bacteria</taxon>
        <taxon>Pseudomonadati</taxon>
        <taxon>Pseudomonadota</taxon>
        <taxon>Alphaproteobacteria</taxon>
        <taxon>Maricaulales</taxon>
        <taxon>Robiginitomaculaceae</taxon>
    </lineage>
</organism>
<evidence type="ECO:0000256" key="1">
    <source>
        <dbReference type="ARBA" id="ARBA00010982"/>
    </source>
</evidence>
<dbReference type="PANTHER" id="PTHR18919">
    <property type="entry name" value="ACETYL-COA C-ACYLTRANSFERASE"/>
    <property type="match status" value="1"/>
</dbReference>
<reference evidence="5 6" key="1">
    <citation type="journal article" date="2014" name="Int. J. Syst. Evol. Microbiol.">
        <title>Complete genome sequence of Corynebacterium casei LMG S-19264T (=DSM 44701T), isolated from a smear-ripened cheese.</title>
        <authorList>
            <consortium name="US DOE Joint Genome Institute (JGI-PGF)"/>
            <person name="Walter F."/>
            <person name="Albersmeier A."/>
            <person name="Kalinowski J."/>
            <person name="Ruckert C."/>
        </authorList>
    </citation>
    <scope>NUCLEOTIDE SEQUENCE [LARGE SCALE GENOMIC DNA]</scope>
    <source>
        <strain evidence="5 6">KCTC 23968</strain>
    </source>
</reference>
<dbReference type="AlphaFoldDB" id="A0A918NJG4"/>
<name>A0A918NJG4_9PROT</name>
<evidence type="ECO:0000256" key="2">
    <source>
        <dbReference type="ARBA" id="ARBA00022679"/>
    </source>
</evidence>
<dbReference type="Pfam" id="PF18313">
    <property type="entry name" value="TLP1_add_C"/>
    <property type="match status" value="1"/>
</dbReference>
<gene>
    <name evidence="5" type="ORF">GCM10011309_26660</name>
</gene>
<keyword evidence="6" id="KW-1185">Reference proteome</keyword>
<keyword evidence="3" id="KW-0012">Acyltransferase</keyword>
<dbReference type="PANTHER" id="PTHR18919:SF139">
    <property type="entry name" value="THIOLASE-LIKE PROTEIN TYPE 1 ADDITIONAL C-TERMINAL DOMAIN-CONTAINING PROTEIN"/>
    <property type="match status" value="1"/>
</dbReference>
<protein>
    <submittedName>
        <fullName evidence="5">Acetyl-CoA acetyltransferase</fullName>
    </submittedName>
</protein>
<comment type="caution">
    <text evidence="5">The sequence shown here is derived from an EMBL/GenBank/DDBJ whole genome shotgun (WGS) entry which is preliminary data.</text>
</comment>
<evidence type="ECO:0000313" key="5">
    <source>
        <dbReference type="EMBL" id="GGX75115.1"/>
    </source>
</evidence>
<keyword evidence="2" id="KW-0808">Transferase</keyword>
<evidence type="ECO:0000313" key="6">
    <source>
        <dbReference type="Proteomes" id="UP000600865"/>
    </source>
</evidence>
<proteinExistence type="inferred from homology"/>
<dbReference type="Gene3D" id="2.40.50.840">
    <property type="match status" value="1"/>
</dbReference>
<dbReference type="InterPro" id="IPR016039">
    <property type="entry name" value="Thiolase-like"/>
</dbReference>
<comment type="similarity">
    <text evidence="1">Belongs to the thiolase-like superfamily. Thiolase family.</text>
</comment>
<evidence type="ECO:0000259" key="4">
    <source>
        <dbReference type="Pfam" id="PF18313"/>
    </source>
</evidence>
<feature type="domain" description="Thiolase-like protein type 1 additional C-terminal" evidence="4">
    <location>
        <begin position="410"/>
        <end position="485"/>
    </location>
</feature>